<keyword evidence="9" id="KW-0624">Polysaccharide degradation</keyword>
<evidence type="ECO:0000256" key="9">
    <source>
        <dbReference type="ARBA" id="ARBA00023326"/>
    </source>
</evidence>
<dbReference type="InterPro" id="IPR036962">
    <property type="entry name" value="Glyco_hydro_3_N_sf"/>
</dbReference>
<organism evidence="12 13">
    <name type="scientific">Penicillium camemberti (strain FM 013)</name>
    <dbReference type="NCBI Taxonomy" id="1429867"/>
    <lineage>
        <taxon>Eukaryota</taxon>
        <taxon>Fungi</taxon>
        <taxon>Dikarya</taxon>
        <taxon>Ascomycota</taxon>
        <taxon>Pezizomycotina</taxon>
        <taxon>Eurotiomycetes</taxon>
        <taxon>Eurotiomycetidae</taxon>
        <taxon>Eurotiales</taxon>
        <taxon>Aspergillaceae</taxon>
        <taxon>Penicillium</taxon>
    </lineage>
</organism>
<evidence type="ECO:0000256" key="8">
    <source>
        <dbReference type="ARBA" id="ARBA00023295"/>
    </source>
</evidence>
<evidence type="ECO:0000259" key="11">
    <source>
        <dbReference type="Pfam" id="PF01915"/>
    </source>
</evidence>
<dbReference type="Gene3D" id="3.20.20.300">
    <property type="entry name" value="Glycoside hydrolase, family 3, N-terminal domain"/>
    <property type="match status" value="1"/>
</dbReference>
<dbReference type="EMBL" id="HG793140">
    <property type="protein sequence ID" value="CRL22134.1"/>
    <property type="molecule type" value="Genomic_DNA"/>
</dbReference>
<evidence type="ECO:0000259" key="10">
    <source>
        <dbReference type="Pfam" id="PF00933"/>
    </source>
</evidence>
<dbReference type="PANTHER" id="PTHR30620">
    <property type="entry name" value="PERIPLASMIC BETA-GLUCOSIDASE-RELATED"/>
    <property type="match status" value="1"/>
</dbReference>
<keyword evidence="6" id="KW-0325">Glycoprotein</keyword>
<keyword evidence="4" id="KW-0732">Signal</keyword>
<evidence type="ECO:0000256" key="1">
    <source>
        <dbReference type="ARBA" id="ARBA00000448"/>
    </source>
</evidence>
<accession>A0A0G4P794</accession>
<keyword evidence="8" id="KW-0326">Glycosidase</keyword>
<dbReference type="GO" id="GO:0009251">
    <property type="term" value="P:glucan catabolic process"/>
    <property type="evidence" value="ECO:0007669"/>
    <property type="project" value="TreeGrafter"/>
</dbReference>
<evidence type="ECO:0000256" key="6">
    <source>
        <dbReference type="ARBA" id="ARBA00023180"/>
    </source>
</evidence>
<evidence type="ECO:0000256" key="4">
    <source>
        <dbReference type="ARBA" id="ARBA00022729"/>
    </source>
</evidence>
<dbReference type="PANTHER" id="PTHR30620:SF16">
    <property type="entry name" value="LYSOSOMAL BETA GLUCOSIDASE"/>
    <property type="match status" value="1"/>
</dbReference>
<dbReference type="STRING" id="1429867.A0A0G4P794"/>
<evidence type="ECO:0000256" key="7">
    <source>
        <dbReference type="ARBA" id="ARBA00023277"/>
    </source>
</evidence>
<comment type="similarity">
    <text evidence="2">Belongs to the glycosyl hydrolase 3 family.</text>
</comment>
<dbReference type="GO" id="GO:0008422">
    <property type="term" value="F:beta-glucosidase activity"/>
    <property type="evidence" value="ECO:0007669"/>
    <property type="project" value="UniProtKB-EC"/>
</dbReference>
<dbReference type="PRINTS" id="PR00133">
    <property type="entry name" value="GLHYDRLASE3"/>
</dbReference>
<dbReference type="EC" id="3.2.1.21" evidence="3"/>
<dbReference type="Pfam" id="PF00933">
    <property type="entry name" value="Glyco_hydro_3"/>
    <property type="match status" value="1"/>
</dbReference>
<keyword evidence="7" id="KW-0119">Carbohydrate metabolism</keyword>
<dbReference type="InterPro" id="IPR002772">
    <property type="entry name" value="Glyco_hydro_3_C"/>
</dbReference>
<dbReference type="SUPFAM" id="SSF52279">
    <property type="entry name" value="Beta-D-glucan exohydrolase, C-terminal domain"/>
    <property type="match status" value="1"/>
</dbReference>
<reference evidence="12 13" key="1">
    <citation type="journal article" date="2014" name="Nat. Commun.">
        <title>Multiple recent horizontal transfers of a large genomic region in cheese making fungi.</title>
        <authorList>
            <person name="Cheeseman K."/>
            <person name="Ropars J."/>
            <person name="Renault P."/>
            <person name="Dupont J."/>
            <person name="Gouzy J."/>
            <person name="Branca A."/>
            <person name="Abraham A.L."/>
            <person name="Ceppi M."/>
            <person name="Conseiller E."/>
            <person name="Debuchy R."/>
            <person name="Malagnac F."/>
            <person name="Goarin A."/>
            <person name="Silar P."/>
            <person name="Lacoste S."/>
            <person name="Sallet E."/>
            <person name="Bensimon A."/>
            <person name="Giraud T."/>
            <person name="Brygoo Y."/>
        </authorList>
    </citation>
    <scope>NUCLEOTIDE SEQUENCE [LARGE SCALE GENOMIC DNA]</scope>
    <source>
        <strain evidence="13">FM 013</strain>
    </source>
</reference>
<dbReference type="InterPro" id="IPR001764">
    <property type="entry name" value="Glyco_hydro_3_N"/>
</dbReference>
<evidence type="ECO:0000256" key="3">
    <source>
        <dbReference type="ARBA" id="ARBA00012744"/>
    </source>
</evidence>
<keyword evidence="13" id="KW-1185">Reference proteome</keyword>
<sequence length="620" mass="68599">MSTMVERDDLETRSSLPYWSPSLSVESRVDDLLGRMTLEEKAGIMFHDILAMSPGGALATDVPKLNRDSAKSLIHGKAMNHFNLLGSIDDARTMSQWHNEIQLLARETRLGIPITLSSDPRNHFTNNIGTGFLAGKFSQWPEPLGLAALRSSALVERFADIIRREYLAVGLRLALHPQVDIATEPRWSRIRGGFGEDAELSSELTTAYIRGLQGPGPLGSSSVSAMTKHFPGGGPQQDGEDPHFTYGREQIYPGDNWEYHLRPFRAAIQAGTAQIMPSYGMPIGTKYEEVGFAFNKQIITDILRNELGFKGIICTDWGLVTDAVIRGQDMPARAWGVEHLTEIERVQHLIEAGCDQLGGESRPELVVKLVRDGILPESRIDVSVRRLLTDKFLQGLFENPFVDVEATSTIVGCPEFSDAGQDAQRRSFTLLKNTNDLLPLTSGLKQKVYIEGISPELLRARGLIVVEALTEADFALLRLRAPAKPRPGGFEALFRSGSIEFDDEEKARHSSIFRSVPLTIVDIYLDRPSVIPEISKAANALLVNYGASDEALLDVIFGVSQPEGKLPFDLPSSEEAVRSSRSDMPYDTRNPIFRFGDGLQYRPRSTNDSTYVSLAEEETL</sequence>
<evidence type="ECO:0000256" key="5">
    <source>
        <dbReference type="ARBA" id="ARBA00022801"/>
    </source>
</evidence>
<feature type="domain" description="Glycoside hydrolase family 3 C-terminal" evidence="11">
    <location>
        <begin position="497"/>
        <end position="601"/>
    </location>
</feature>
<comment type="catalytic activity">
    <reaction evidence="1">
        <text>Hydrolysis of terminal, non-reducing beta-D-glucosyl residues with release of beta-D-glucose.</text>
        <dbReference type="EC" id="3.2.1.21"/>
    </reaction>
</comment>
<keyword evidence="5 12" id="KW-0378">Hydrolase</keyword>
<dbReference type="AlphaFoldDB" id="A0A0G4P794"/>
<dbReference type="InterPro" id="IPR051915">
    <property type="entry name" value="Cellulose_Degrad_GH3"/>
</dbReference>
<dbReference type="InterPro" id="IPR036881">
    <property type="entry name" value="Glyco_hydro_3_C_sf"/>
</dbReference>
<dbReference type="InterPro" id="IPR017853">
    <property type="entry name" value="GH"/>
</dbReference>
<feature type="domain" description="Glycoside hydrolase family 3 N-terminal" evidence="10">
    <location>
        <begin position="64"/>
        <end position="389"/>
    </location>
</feature>
<dbReference type="SUPFAM" id="SSF51445">
    <property type="entry name" value="(Trans)glycosidases"/>
    <property type="match status" value="1"/>
</dbReference>
<evidence type="ECO:0000313" key="13">
    <source>
        <dbReference type="Proteomes" id="UP000053732"/>
    </source>
</evidence>
<dbReference type="Proteomes" id="UP000053732">
    <property type="component" value="Unassembled WGS sequence"/>
</dbReference>
<evidence type="ECO:0000313" key="12">
    <source>
        <dbReference type="EMBL" id="CRL22134.1"/>
    </source>
</evidence>
<gene>
    <name evidence="12" type="ORF">PCAMFM013_S007g000115</name>
</gene>
<protein>
    <recommendedName>
        <fullName evidence="3">beta-glucosidase</fullName>
        <ecNumber evidence="3">3.2.1.21</ecNumber>
    </recommendedName>
</protein>
<proteinExistence type="inferred from homology"/>
<dbReference type="Gene3D" id="3.40.50.1700">
    <property type="entry name" value="Glycoside hydrolase family 3 C-terminal domain"/>
    <property type="match status" value="1"/>
</dbReference>
<evidence type="ECO:0000256" key="2">
    <source>
        <dbReference type="ARBA" id="ARBA00005336"/>
    </source>
</evidence>
<name>A0A0G4P794_PENC3</name>
<dbReference type="Pfam" id="PF01915">
    <property type="entry name" value="Glyco_hydro_3_C"/>
    <property type="match status" value="1"/>
</dbReference>